<dbReference type="HOGENOM" id="CLU_2013543_0_0_10"/>
<evidence type="ECO:0000313" key="2">
    <source>
        <dbReference type="EMBL" id="AFR34881.1"/>
    </source>
</evidence>
<dbReference type="KEGG" id="rag:B739_0274"/>
<evidence type="ECO:0000313" key="3">
    <source>
        <dbReference type="Proteomes" id="UP000006276"/>
    </source>
</evidence>
<name>J9QSQ3_RIEAN</name>
<dbReference type="Pfam" id="PF15631">
    <property type="entry name" value="Imm-NTF2-2"/>
    <property type="match status" value="1"/>
</dbReference>
<accession>J9QSQ3</accession>
<gene>
    <name evidence="2" type="ORF">B739_0274</name>
</gene>
<organism evidence="2 3">
    <name type="scientific">Riemerella anatipestifer RA-CH-1</name>
    <dbReference type="NCBI Taxonomy" id="1228997"/>
    <lineage>
        <taxon>Bacteria</taxon>
        <taxon>Pseudomonadati</taxon>
        <taxon>Bacteroidota</taxon>
        <taxon>Flavobacteriia</taxon>
        <taxon>Flavobacteriales</taxon>
        <taxon>Weeksellaceae</taxon>
        <taxon>Riemerella</taxon>
    </lineage>
</organism>
<proteinExistence type="predicted"/>
<dbReference type="PATRIC" id="fig|1228997.3.peg.270"/>
<evidence type="ECO:0000259" key="1">
    <source>
        <dbReference type="Pfam" id="PF15631"/>
    </source>
</evidence>
<keyword evidence="3" id="KW-1185">Reference proteome</keyword>
<dbReference type="Proteomes" id="UP000006276">
    <property type="component" value="Chromosome"/>
</dbReference>
<feature type="domain" description="NTF2 fold" evidence="1">
    <location>
        <begin position="45"/>
        <end position="123"/>
    </location>
</feature>
<dbReference type="RefSeq" id="WP_014937352.1">
    <property type="nucleotide sequence ID" value="NC_018609.1"/>
</dbReference>
<reference evidence="2 3" key="1">
    <citation type="submission" date="2012-09" db="EMBL/GenBank/DDBJ databases">
        <title>Riemerella anatipestifer vaccine strains.</title>
        <authorList>
            <person name="Chun C.A."/>
            <person name="Shu W.M."/>
            <person name="Kang Z.D."/>
            <person name="Jia W.X."/>
        </authorList>
    </citation>
    <scope>NUCLEOTIDE SEQUENCE [LARGE SCALE GENOMIC DNA]</scope>
    <source>
        <strain evidence="2 3">RA-CH-1</strain>
    </source>
</reference>
<dbReference type="InterPro" id="IPR028921">
    <property type="entry name" value="NTF2_fold_dom"/>
</dbReference>
<protein>
    <recommendedName>
        <fullName evidence="1">NTF2 fold domain-containing protein</fullName>
    </recommendedName>
</protein>
<sequence>MKRSIIIVLVLLLVVLVCFYPKERYKLLNSEIVNCDDCLVVKEKMAVDIAEIILFECYGRKKIKSERPYSVVLKNNRIWIIKGSLELSVFEKIIYMGMPKLGGSFEIFIDGKDGRVIKMIHYK</sequence>
<dbReference type="AlphaFoldDB" id="J9QSQ3"/>
<dbReference type="EMBL" id="CP003787">
    <property type="protein sequence ID" value="AFR34881.1"/>
    <property type="molecule type" value="Genomic_DNA"/>
</dbReference>